<evidence type="ECO:0000256" key="3">
    <source>
        <dbReference type="ARBA" id="ARBA00020634"/>
    </source>
</evidence>
<evidence type="ECO:0000256" key="9">
    <source>
        <dbReference type="SAM" id="MobiDB-lite"/>
    </source>
</evidence>
<evidence type="ECO:0000256" key="7">
    <source>
        <dbReference type="ARBA" id="ARBA00031259"/>
    </source>
</evidence>
<keyword evidence="5 8" id="KW-0804">Transcription</keyword>
<dbReference type="InterPro" id="IPR038566">
    <property type="entry name" value="Mediator_Med6_sf"/>
</dbReference>
<dbReference type="GO" id="GO:0006357">
    <property type="term" value="P:regulation of transcription by RNA polymerase II"/>
    <property type="evidence" value="ECO:0007669"/>
    <property type="project" value="InterPro"/>
</dbReference>
<name>A0A4Q9N722_9APHY</name>
<dbReference type="GO" id="GO:0016592">
    <property type="term" value="C:mediator complex"/>
    <property type="evidence" value="ECO:0007669"/>
    <property type="project" value="InterPro"/>
</dbReference>
<evidence type="ECO:0000256" key="8">
    <source>
        <dbReference type="RuleBase" id="RU364143"/>
    </source>
</evidence>
<reference evidence="10" key="1">
    <citation type="submission" date="2019-01" db="EMBL/GenBank/DDBJ databases">
        <title>Draft genome sequences of three monokaryotic isolates of the white-rot basidiomycete fungus Dichomitus squalens.</title>
        <authorList>
            <consortium name="DOE Joint Genome Institute"/>
            <person name="Lopez S.C."/>
            <person name="Andreopoulos B."/>
            <person name="Pangilinan J."/>
            <person name="Lipzen A."/>
            <person name="Riley R."/>
            <person name="Ahrendt S."/>
            <person name="Ng V."/>
            <person name="Barry K."/>
            <person name="Daum C."/>
            <person name="Grigoriev I.V."/>
            <person name="Hilden K.S."/>
            <person name="Makela M.R."/>
            <person name="de Vries R.P."/>
        </authorList>
    </citation>
    <scope>NUCLEOTIDE SEQUENCE [LARGE SCALE GENOMIC DNA]</scope>
    <source>
        <strain evidence="10">OM18370.1</strain>
    </source>
</reference>
<comment type="subunit">
    <text evidence="8">Component of the Mediator complex.</text>
</comment>
<dbReference type="OrthoDB" id="344220at2759"/>
<dbReference type="Pfam" id="PF04934">
    <property type="entry name" value="Med6"/>
    <property type="match status" value="1"/>
</dbReference>
<sequence>MEVDLHPPDDYSHRFFIWHEWIQAHGPLTLENAFDYFTTSMFYDKQSNNQVLRMQTMHTGAPLVNEAEELKRFTGIEFALVHAEAPSLFIIHKRERLSPDEVRPLAVYFILNNRIYQSPDVYNLVSNRLLTSLHSLQKSLDILRAHRPAYTPRTGFAWPIVEPSSGDAAAKKRNMDVENAPETTQETEALSDARSTPAAANDTKRQQNNMLLFNAMRTTAVHARESFQLPAVLSEETVPETPATATVGRSSVTPAPAPVGIATRAPSIAPTPQEPTKGPSGGGKKKKKSKAQGSRPPTVSQFRANIIARYRNGDSSTSWVMIRVFPIHLDHQSRETSICA</sequence>
<accession>A0A4Q9N722</accession>
<feature type="compositionally biased region" description="Polar residues" evidence="9">
    <location>
        <begin position="291"/>
        <end position="302"/>
    </location>
</feature>
<evidence type="ECO:0000256" key="5">
    <source>
        <dbReference type="ARBA" id="ARBA00023163"/>
    </source>
</evidence>
<dbReference type="AlphaFoldDB" id="A0A4Q9N722"/>
<evidence type="ECO:0000256" key="6">
    <source>
        <dbReference type="ARBA" id="ARBA00023242"/>
    </source>
</evidence>
<keyword evidence="6 8" id="KW-0539">Nucleus</keyword>
<gene>
    <name evidence="8" type="primary">MED6</name>
    <name evidence="10" type="ORF">BD311DRAFT_860545</name>
</gene>
<keyword evidence="4 8" id="KW-0805">Transcription regulation</keyword>
<protein>
    <recommendedName>
        <fullName evidence="3 8">Mediator of RNA polymerase II transcription subunit 6</fullName>
    </recommendedName>
    <alternativeName>
        <fullName evidence="7 8">Mediator complex subunit 6</fullName>
    </alternativeName>
</protein>
<evidence type="ECO:0000256" key="2">
    <source>
        <dbReference type="ARBA" id="ARBA00007526"/>
    </source>
</evidence>
<feature type="region of interest" description="Disordered" evidence="9">
    <location>
        <begin position="178"/>
        <end position="205"/>
    </location>
</feature>
<dbReference type="EMBL" id="ML143387">
    <property type="protein sequence ID" value="TBU34961.1"/>
    <property type="molecule type" value="Genomic_DNA"/>
</dbReference>
<proteinExistence type="inferred from homology"/>
<feature type="compositionally biased region" description="Low complexity" evidence="9">
    <location>
        <begin position="235"/>
        <end position="247"/>
    </location>
</feature>
<dbReference type="Proteomes" id="UP000292957">
    <property type="component" value="Unassembled WGS sequence"/>
</dbReference>
<comment type="function">
    <text evidence="8">Component of the Mediator complex, a coactivator involved in the regulated transcription of nearly all RNA polymerase II-dependent genes. Mediator functions as a bridge to convey information from gene-specific regulatory proteins to the basal RNA polymerase II transcription machinery. Mediator is recruited to promoters by direct interactions with regulatory proteins and serves as a scaffold for the assembly of a functional preinitiation complex with RNA polymerase II and the general transcription factors.</text>
</comment>
<organism evidence="10">
    <name type="scientific">Dichomitus squalens</name>
    <dbReference type="NCBI Taxonomy" id="114155"/>
    <lineage>
        <taxon>Eukaryota</taxon>
        <taxon>Fungi</taxon>
        <taxon>Dikarya</taxon>
        <taxon>Basidiomycota</taxon>
        <taxon>Agaricomycotina</taxon>
        <taxon>Agaricomycetes</taxon>
        <taxon>Polyporales</taxon>
        <taxon>Polyporaceae</taxon>
        <taxon>Dichomitus</taxon>
    </lineage>
</organism>
<keyword evidence="8" id="KW-0010">Activator</keyword>
<dbReference type="PANTHER" id="PTHR13104">
    <property type="entry name" value="MED-6-RELATED"/>
    <property type="match status" value="1"/>
</dbReference>
<comment type="similarity">
    <text evidence="2 8">Belongs to the Mediator complex subunit 6 family.</text>
</comment>
<evidence type="ECO:0000313" key="10">
    <source>
        <dbReference type="EMBL" id="TBU34961.1"/>
    </source>
</evidence>
<evidence type="ECO:0000256" key="4">
    <source>
        <dbReference type="ARBA" id="ARBA00023015"/>
    </source>
</evidence>
<evidence type="ECO:0000256" key="1">
    <source>
        <dbReference type="ARBA" id="ARBA00004123"/>
    </source>
</evidence>
<comment type="subcellular location">
    <subcellularLocation>
        <location evidence="1 8">Nucleus</location>
    </subcellularLocation>
</comment>
<dbReference type="InterPro" id="IPR007018">
    <property type="entry name" value="Mediator_Med6"/>
</dbReference>
<feature type="region of interest" description="Disordered" evidence="9">
    <location>
        <begin position="233"/>
        <end position="302"/>
    </location>
</feature>
<dbReference type="Gene3D" id="3.10.450.580">
    <property type="entry name" value="Mediator complex, subunit Med6"/>
    <property type="match status" value="1"/>
</dbReference>
<dbReference type="GO" id="GO:0003712">
    <property type="term" value="F:transcription coregulator activity"/>
    <property type="evidence" value="ECO:0007669"/>
    <property type="project" value="InterPro"/>
</dbReference>